<reference evidence="1" key="1">
    <citation type="journal article" date="2019" name="bioRxiv">
        <title>The Genome of the Zebra Mussel, Dreissena polymorpha: A Resource for Invasive Species Research.</title>
        <authorList>
            <person name="McCartney M.A."/>
            <person name="Auch B."/>
            <person name="Kono T."/>
            <person name="Mallez S."/>
            <person name="Zhang Y."/>
            <person name="Obille A."/>
            <person name="Becker A."/>
            <person name="Abrahante J.E."/>
            <person name="Garbe J."/>
            <person name="Badalamenti J.P."/>
            <person name="Herman A."/>
            <person name="Mangelson H."/>
            <person name="Liachko I."/>
            <person name="Sullivan S."/>
            <person name="Sone E.D."/>
            <person name="Koren S."/>
            <person name="Silverstein K.A.T."/>
            <person name="Beckman K.B."/>
            <person name="Gohl D.M."/>
        </authorList>
    </citation>
    <scope>NUCLEOTIDE SEQUENCE</scope>
    <source>
        <strain evidence="1">Duluth1</strain>
        <tissue evidence="1">Whole animal</tissue>
    </source>
</reference>
<dbReference type="AlphaFoldDB" id="A0A9D4S2J2"/>
<evidence type="ECO:0000313" key="1">
    <source>
        <dbReference type="EMBL" id="KAH3888195.1"/>
    </source>
</evidence>
<reference evidence="1" key="2">
    <citation type="submission" date="2020-11" db="EMBL/GenBank/DDBJ databases">
        <authorList>
            <person name="McCartney M.A."/>
            <person name="Auch B."/>
            <person name="Kono T."/>
            <person name="Mallez S."/>
            <person name="Becker A."/>
            <person name="Gohl D.M."/>
            <person name="Silverstein K.A.T."/>
            <person name="Koren S."/>
            <person name="Bechman K.B."/>
            <person name="Herman A."/>
            <person name="Abrahante J.E."/>
            <person name="Garbe J."/>
        </authorList>
    </citation>
    <scope>NUCLEOTIDE SEQUENCE</scope>
    <source>
        <strain evidence="1">Duluth1</strain>
        <tissue evidence="1">Whole animal</tissue>
    </source>
</reference>
<evidence type="ECO:0000313" key="2">
    <source>
        <dbReference type="Proteomes" id="UP000828390"/>
    </source>
</evidence>
<name>A0A9D4S2J2_DREPO</name>
<accession>A0A9D4S2J2</accession>
<protein>
    <submittedName>
        <fullName evidence="1">Uncharacterized protein</fullName>
    </submittedName>
</protein>
<gene>
    <name evidence="1" type="ORF">DPMN_012225</name>
</gene>
<keyword evidence="2" id="KW-1185">Reference proteome</keyword>
<comment type="caution">
    <text evidence="1">The sequence shown here is derived from an EMBL/GenBank/DDBJ whole genome shotgun (WGS) entry which is preliminary data.</text>
</comment>
<organism evidence="1 2">
    <name type="scientific">Dreissena polymorpha</name>
    <name type="common">Zebra mussel</name>
    <name type="synonym">Mytilus polymorpha</name>
    <dbReference type="NCBI Taxonomy" id="45954"/>
    <lineage>
        <taxon>Eukaryota</taxon>
        <taxon>Metazoa</taxon>
        <taxon>Spiralia</taxon>
        <taxon>Lophotrochozoa</taxon>
        <taxon>Mollusca</taxon>
        <taxon>Bivalvia</taxon>
        <taxon>Autobranchia</taxon>
        <taxon>Heteroconchia</taxon>
        <taxon>Euheterodonta</taxon>
        <taxon>Imparidentia</taxon>
        <taxon>Neoheterodontei</taxon>
        <taxon>Myida</taxon>
        <taxon>Dreissenoidea</taxon>
        <taxon>Dreissenidae</taxon>
        <taxon>Dreissena</taxon>
    </lineage>
</organism>
<proteinExistence type="predicted"/>
<sequence>MCKSNLTHLRRKLLKSYKKSVKSVPQSRLQLADPVVVKISQRIWQFVAFPIMREKI</sequence>
<dbReference type="EMBL" id="JAIWYP010000001">
    <property type="protein sequence ID" value="KAH3888195.1"/>
    <property type="molecule type" value="Genomic_DNA"/>
</dbReference>
<dbReference type="Proteomes" id="UP000828390">
    <property type="component" value="Unassembled WGS sequence"/>
</dbReference>